<reference evidence="1 2" key="1">
    <citation type="journal article" date="2024" name="BMC Genomics">
        <title>De novo assembly and annotation of Popillia japonica's genome with initial clues to its potential as an invasive pest.</title>
        <authorList>
            <person name="Cucini C."/>
            <person name="Boschi S."/>
            <person name="Funari R."/>
            <person name="Cardaioli E."/>
            <person name="Iannotti N."/>
            <person name="Marturano G."/>
            <person name="Paoli F."/>
            <person name="Bruttini M."/>
            <person name="Carapelli A."/>
            <person name="Frati F."/>
            <person name="Nardi F."/>
        </authorList>
    </citation>
    <scope>NUCLEOTIDE SEQUENCE [LARGE SCALE GENOMIC DNA]</scope>
    <source>
        <strain evidence="1">DMR45628</strain>
    </source>
</reference>
<evidence type="ECO:0000313" key="2">
    <source>
        <dbReference type="Proteomes" id="UP001458880"/>
    </source>
</evidence>
<gene>
    <name evidence="1" type="ORF">QE152_g33856</name>
</gene>
<protein>
    <submittedName>
        <fullName evidence="1">Uncharacterized protein</fullName>
    </submittedName>
</protein>
<accession>A0AAW1IVH0</accession>
<sequence>MTDVNTDSQPKEMVIDMNVSPPKHINTDKQASPVKFFEKARNDESKPTFAPEIKDDKYILLDKEELWGMLKEVVSDEIRKSSEITTFGRKSNKFT</sequence>
<proteinExistence type="predicted"/>
<comment type="caution">
    <text evidence="1">The sequence shown here is derived from an EMBL/GenBank/DDBJ whole genome shotgun (WGS) entry which is preliminary data.</text>
</comment>
<organism evidence="1 2">
    <name type="scientific">Popillia japonica</name>
    <name type="common">Japanese beetle</name>
    <dbReference type="NCBI Taxonomy" id="7064"/>
    <lineage>
        <taxon>Eukaryota</taxon>
        <taxon>Metazoa</taxon>
        <taxon>Ecdysozoa</taxon>
        <taxon>Arthropoda</taxon>
        <taxon>Hexapoda</taxon>
        <taxon>Insecta</taxon>
        <taxon>Pterygota</taxon>
        <taxon>Neoptera</taxon>
        <taxon>Endopterygota</taxon>
        <taxon>Coleoptera</taxon>
        <taxon>Polyphaga</taxon>
        <taxon>Scarabaeiformia</taxon>
        <taxon>Scarabaeidae</taxon>
        <taxon>Rutelinae</taxon>
        <taxon>Popillia</taxon>
    </lineage>
</organism>
<dbReference type="Proteomes" id="UP001458880">
    <property type="component" value="Unassembled WGS sequence"/>
</dbReference>
<dbReference type="EMBL" id="JASPKY010000527">
    <property type="protein sequence ID" value="KAK9693982.1"/>
    <property type="molecule type" value="Genomic_DNA"/>
</dbReference>
<evidence type="ECO:0000313" key="1">
    <source>
        <dbReference type="EMBL" id="KAK9693982.1"/>
    </source>
</evidence>
<keyword evidence="2" id="KW-1185">Reference proteome</keyword>
<name>A0AAW1IVH0_POPJA</name>
<dbReference type="AlphaFoldDB" id="A0AAW1IVH0"/>